<dbReference type="PROSITE" id="PS51257">
    <property type="entry name" value="PROKAR_LIPOPROTEIN"/>
    <property type="match status" value="1"/>
</dbReference>
<reference evidence="3" key="2">
    <citation type="submission" date="2023-05" db="EMBL/GenBank/DDBJ databases">
        <authorList>
            <consortium name="Lawrence Berkeley National Laboratory"/>
            <person name="Steindorff A."/>
            <person name="Hensen N."/>
            <person name="Bonometti L."/>
            <person name="Westerberg I."/>
            <person name="Brannstrom I.O."/>
            <person name="Guillou S."/>
            <person name="Cros-Aarteil S."/>
            <person name="Calhoun S."/>
            <person name="Haridas S."/>
            <person name="Kuo A."/>
            <person name="Mondo S."/>
            <person name="Pangilinan J."/>
            <person name="Riley R."/>
            <person name="Labutti K."/>
            <person name="Andreopoulos B."/>
            <person name="Lipzen A."/>
            <person name="Chen C."/>
            <person name="Yanf M."/>
            <person name="Daum C."/>
            <person name="Ng V."/>
            <person name="Clum A."/>
            <person name="Ohm R."/>
            <person name="Martin F."/>
            <person name="Silar P."/>
            <person name="Natvig D."/>
            <person name="Lalanne C."/>
            <person name="Gautier V."/>
            <person name="Ament-Velasquez S.L."/>
            <person name="Kruys A."/>
            <person name="Hutchinson M.I."/>
            <person name="Powell A.J."/>
            <person name="Barry K."/>
            <person name="Miller A.N."/>
            <person name="Grigoriev I.V."/>
            <person name="Debuchy R."/>
            <person name="Gladieux P."/>
            <person name="Thoren M.H."/>
            <person name="Johannesson H."/>
        </authorList>
    </citation>
    <scope>NUCLEOTIDE SEQUENCE</scope>
    <source>
        <strain evidence="3">CBS 103.79</strain>
    </source>
</reference>
<evidence type="ECO:0000313" key="3">
    <source>
        <dbReference type="EMBL" id="KAK3898508.1"/>
    </source>
</evidence>
<accession>A0AAN6MEJ8</accession>
<evidence type="ECO:0000256" key="1">
    <source>
        <dbReference type="SAM" id="SignalP"/>
    </source>
</evidence>
<dbReference type="InterPro" id="IPR002925">
    <property type="entry name" value="Dienelactn_hydro"/>
</dbReference>
<sequence>MRSPTFSLVSTALLLVGGAVASCHGKPAACQTLDASIVAHSGTPVGKEVKNGDVTLYITEPDKKNGRAKARSGAAVLYLTDVFGIALPENKLLADSFARAGYLTIAPDLFNGSPAPGDINVPGFNTTAFLAAHGPEVTDPIIASTIAYLRQKHGITHIAATGYCFGGRYSFRVLAPGGGVEVGFAAHPSLLEGGEITGIAGPVAIAAASNDALFGPAPRADAEAKLTAGSQKWQVNLYAGTQHGFGVRVDLSDPQQKYAKEEAFLQAVRWFDRFLVAE</sequence>
<evidence type="ECO:0000259" key="2">
    <source>
        <dbReference type="Pfam" id="PF01738"/>
    </source>
</evidence>
<dbReference type="SUPFAM" id="SSF53474">
    <property type="entry name" value="alpha/beta-Hydrolases"/>
    <property type="match status" value="1"/>
</dbReference>
<dbReference type="InterPro" id="IPR029058">
    <property type="entry name" value="AB_hydrolase_fold"/>
</dbReference>
<keyword evidence="1" id="KW-0732">Signal</keyword>
<name>A0AAN6MEJ8_9PEZI</name>
<keyword evidence="4" id="KW-1185">Reference proteome</keyword>
<feature type="domain" description="Dienelactone hydrolase" evidence="2">
    <location>
        <begin position="72"/>
        <end position="274"/>
    </location>
</feature>
<dbReference type="Proteomes" id="UP001303889">
    <property type="component" value="Unassembled WGS sequence"/>
</dbReference>
<reference evidence="3" key="1">
    <citation type="journal article" date="2023" name="Mol. Phylogenet. Evol.">
        <title>Genome-scale phylogeny and comparative genomics of the fungal order Sordariales.</title>
        <authorList>
            <person name="Hensen N."/>
            <person name="Bonometti L."/>
            <person name="Westerberg I."/>
            <person name="Brannstrom I.O."/>
            <person name="Guillou S."/>
            <person name="Cros-Aarteil S."/>
            <person name="Calhoun S."/>
            <person name="Haridas S."/>
            <person name="Kuo A."/>
            <person name="Mondo S."/>
            <person name="Pangilinan J."/>
            <person name="Riley R."/>
            <person name="LaButti K."/>
            <person name="Andreopoulos B."/>
            <person name="Lipzen A."/>
            <person name="Chen C."/>
            <person name="Yan M."/>
            <person name="Daum C."/>
            <person name="Ng V."/>
            <person name="Clum A."/>
            <person name="Steindorff A."/>
            <person name="Ohm R.A."/>
            <person name="Martin F."/>
            <person name="Silar P."/>
            <person name="Natvig D.O."/>
            <person name="Lalanne C."/>
            <person name="Gautier V."/>
            <person name="Ament-Velasquez S.L."/>
            <person name="Kruys A."/>
            <person name="Hutchinson M.I."/>
            <person name="Powell A.J."/>
            <person name="Barry K."/>
            <person name="Miller A.N."/>
            <person name="Grigoriev I.V."/>
            <person name="Debuchy R."/>
            <person name="Gladieux P."/>
            <person name="Hiltunen Thoren M."/>
            <person name="Johannesson H."/>
        </authorList>
    </citation>
    <scope>NUCLEOTIDE SEQUENCE</scope>
    <source>
        <strain evidence="3">CBS 103.79</strain>
    </source>
</reference>
<dbReference type="Gene3D" id="3.40.50.1820">
    <property type="entry name" value="alpha/beta hydrolase"/>
    <property type="match status" value="1"/>
</dbReference>
<gene>
    <name evidence="3" type="ORF">C8A05DRAFT_18927</name>
</gene>
<dbReference type="PANTHER" id="PTHR17630:SF44">
    <property type="entry name" value="PROTEIN AIM2"/>
    <property type="match status" value="1"/>
</dbReference>
<feature type="signal peptide" evidence="1">
    <location>
        <begin position="1"/>
        <end position="21"/>
    </location>
</feature>
<dbReference type="GO" id="GO:0016787">
    <property type="term" value="F:hydrolase activity"/>
    <property type="evidence" value="ECO:0007669"/>
    <property type="project" value="InterPro"/>
</dbReference>
<organism evidence="3 4">
    <name type="scientific">Staphylotrichum tortipilum</name>
    <dbReference type="NCBI Taxonomy" id="2831512"/>
    <lineage>
        <taxon>Eukaryota</taxon>
        <taxon>Fungi</taxon>
        <taxon>Dikarya</taxon>
        <taxon>Ascomycota</taxon>
        <taxon>Pezizomycotina</taxon>
        <taxon>Sordariomycetes</taxon>
        <taxon>Sordariomycetidae</taxon>
        <taxon>Sordariales</taxon>
        <taxon>Chaetomiaceae</taxon>
        <taxon>Staphylotrichum</taxon>
    </lineage>
</organism>
<evidence type="ECO:0000313" key="4">
    <source>
        <dbReference type="Proteomes" id="UP001303889"/>
    </source>
</evidence>
<comment type="caution">
    <text evidence="3">The sequence shown here is derived from an EMBL/GenBank/DDBJ whole genome shotgun (WGS) entry which is preliminary data.</text>
</comment>
<dbReference type="EMBL" id="MU855925">
    <property type="protein sequence ID" value="KAK3898508.1"/>
    <property type="molecule type" value="Genomic_DNA"/>
</dbReference>
<dbReference type="AlphaFoldDB" id="A0AAN6MEJ8"/>
<protein>
    <submittedName>
        <fullName evidence="3">Protein AIM2</fullName>
    </submittedName>
</protein>
<dbReference type="PANTHER" id="PTHR17630">
    <property type="entry name" value="DIENELACTONE HYDROLASE"/>
    <property type="match status" value="1"/>
</dbReference>
<feature type="chain" id="PRO_5042852200" evidence="1">
    <location>
        <begin position="22"/>
        <end position="278"/>
    </location>
</feature>
<dbReference type="Pfam" id="PF01738">
    <property type="entry name" value="DLH"/>
    <property type="match status" value="1"/>
</dbReference>
<proteinExistence type="predicted"/>